<dbReference type="RefSeq" id="WP_004073085.1">
    <property type="nucleotide sequence ID" value="NZ_VIRB01000062.1"/>
</dbReference>
<proteinExistence type="predicted"/>
<organism evidence="1 2">
    <name type="scientific">Schaedlerella arabinosiphila</name>
    <dbReference type="NCBI Taxonomy" id="2044587"/>
    <lineage>
        <taxon>Bacteria</taxon>
        <taxon>Bacillati</taxon>
        <taxon>Bacillota</taxon>
        <taxon>Clostridia</taxon>
        <taxon>Lachnospirales</taxon>
        <taxon>Lachnospiraceae</taxon>
        <taxon>Schaedlerella</taxon>
    </lineage>
</organism>
<accession>A0A9X5H6G8</accession>
<reference evidence="1 2" key="1">
    <citation type="submission" date="2019-07" db="EMBL/GenBank/DDBJ databases">
        <title>Draft genome sequences of 15 bacterial species constituting the stable defined intestinal microbiota of the GM15 gnotobiotic mouse model.</title>
        <authorList>
            <person name="Elie C."/>
            <person name="Mathieu A."/>
            <person name="Saliou A."/>
            <person name="Darnaud M."/>
            <person name="Leulier F."/>
            <person name="Tamellini A."/>
        </authorList>
    </citation>
    <scope>NUCLEOTIDE SEQUENCE [LARGE SCALE GENOMIC DNA]</scope>
    <source>
        <strain evidence="2">ASF 502</strain>
    </source>
</reference>
<gene>
    <name evidence="1" type="ORF">FMM80_10170</name>
</gene>
<protein>
    <submittedName>
        <fullName evidence="1">Uncharacterized protein</fullName>
    </submittedName>
</protein>
<evidence type="ECO:0000313" key="1">
    <source>
        <dbReference type="EMBL" id="NDO69025.1"/>
    </source>
</evidence>
<dbReference type="AlphaFoldDB" id="A0A9X5H6G8"/>
<dbReference type="Proteomes" id="UP000474104">
    <property type="component" value="Unassembled WGS sequence"/>
</dbReference>
<sequence>MGGKVLEHEAKTIRNEGILLGRKEGREEGIRGTVSVLKELGVPQQTILSQIQKQYNLSLETSKKYL</sequence>
<evidence type="ECO:0000313" key="2">
    <source>
        <dbReference type="Proteomes" id="UP000474104"/>
    </source>
</evidence>
<comment type="caution">
    <text evidence="1">The sequence shown here is derived from an EMBL/GenBank/DDBJ whole genome shotgun (WGS) entry which is preliminary data.</text>
</comment>
<name>A0A9X5H6G8_9FIRM</name>
<dbReference type="EMBL" id="VIRB01000062">
    <property type="protein sequence ID" value="NDO69025.1"/>
    <property type="molecule type" value="Genomic_DNA"/>
</dbReference>
<dbReference type="OrthoDB" id="2065778at2"/>